<sequence length="70" mass="7924">MLTYSVPPKSPYVTCEEFSRISGLAMGTIRQYITEGRIIIKPKAKRRDKPLVNMVAMHEIAAREALEFLG</sequence>
<evidence type="ECO:0000313" key="2">
    <source>
        <dbReference type="Proteomes" id="UP001152658"/>
    </source>
</evidence>
<dbReference type="Proteomes" id="UP001152658">
    <property type="component" value="Unassembled WGS sequence"/>
</dbReference>
<dbReference type="RefSeq" id="WP_168522626.1">
    <property type="nucleotide sequence ID" value="NZ_CALYLA010000019.1"/>
</dbReference>
<protein>
    <recommendedName>
        <fullName evidence="3">DNA-binding protein</fullName>
    </recommendedName>
</protein>
<reference evidence="1" key="1">
    <citation type="submission" date="2022-06" db="EMBL/GenBank/DDBJ databases">
        <authorList>
            <person name="Goudenege D."/>
            <person name="Le Roux F."/>
        </authorList>
    </citation>
    <scope>NUCLEOTIDE SEQUENCE</scope>
    <source>
        <strain evidence="1">12-063</strain>
    </source>
</reference>
<dbReference type="EMBL" id="CALYLK010000136">
    <property type="protein sequence ID" value="CAH8233566.1"/>
    <property type="molecule type" value="Genomic_DNA"/>
</dbReference>
<keyword evidence="2" id="KW-1185">Reference proteome</keyword>
<evidence type="ECO:0008006" key="3">
    <source>
        <dbReference type="Google" id="ProtNLM"/>
    </source>
</evidence>
<comment type="caution">
    <text evidence="1">The sequence shown here is derived from an EMBL/GenBank/DDBJ whole genome shotgun (WGS) entry which is preliminary data.</text>
</comment>
<evidence type="ECO:0000313" key="1">
    <source>
        <dbReference type="EMBL" id="CAH8233566.1"/>
    </source>
</evidence>
<gene>
    <name evidence="1" type="ORF">VAE063_950173</name>
</gene>
<accession>A0ABM9FR70</accession>
<organism evidence="1 2">
    <name type="scientific">Vibrio aestuarianus</name>
    <dbReference type="NCBI Taxonomy" id="28171"/>
    <lineage>
        <taxon>Bacteria</taxon>
        <taxon>Pseudomonadati</taxon>
        <taxon>Pseudomonadota</taxon>
        <taxon>Gammaproteobacteria</taxon>
        <taxon>Vibrionales</taxon>
        <taxon>Vibrionaceae</taxon>
        <taxon>Vibrio</taxon>
    </lineage>
</organism>
<name>A0ABM9FR70_9VIBR</name>
<proteinExistence type="predicted"/>